<evidence type="ECO:0000256" key="1">
    <source>
        <dbReference type="ARBA" id="ARBA00008535"/>
    </source>
</evidence>
<feature type="region of interest" description="Disordered" evidence="6">
    <location>
        <begin position="194"/>
        <end position="216"/>
    </location>
</feature>
<dbReference type="SUPFAM" id="SSF54001">
    <property type="entry name" value="Cysteine proteinases"/>
    <property type="match status" value="1"/>
</dbReference>
<feature type="compositionally biased region" description="Polar residues" evidence="6">
    <location>
        <begin position="15"/>
        <end position="35"/>
    </location>
</feature>
<dbReference type="Pfam" id="PF00078">
    <property type="entry name" value="RVT_1"/>
    <property type="match status" value="2"/>
</dbReference>
<keyword evidence="10" id="KW-1185">Reference proteome</keyword>
<dbReference type="InterPro" id="IPR041577">
    <property type="entry name" value="RT_RNaseH_2"/>
</dbReference>
<dbReference type="STRING" id="84645.A0A498MRW1"/>
<evidence type="ECO:0000256" key="3">
    <source>
        <dbReference type="ARBA" id="ARBA00012180"/>
    </source>
</evidence>
<dbReference type="Gene3D" id="3.90.70.10">
    <property type="entry name" value="Cysteine proteinases"/>
    <property type="match status" value="1"/>
</dbReference>
<feature type="region of interest" description="Disordered" evidence="6">
    <location>
        <begin position="1"/>
        <end position="45"/>
    </location>
</feature>
<feature type="compositionally biased region" description="Basic and acidic residues" evidence="6">
    <location>
        <begin position="1192"/>
        <end position="1201"/>
    </location>
</feature>
<dbReference type="PANTHER" id="PTHR33064">
    <property type="entry name" value="POL PROTEIN"/>
    <property type="match status" value="1"/>
</dbReference>
<dbReference type="PROSITE" id="PS50878">
    <property type="entry name" value="RT_POL"/>
    <property type="match status" value="1"/>
</dbReference>
<dbReference type="FunFam" id="3.30.70.270:FF:000020">
    <property type="entry name" value="Transposon Tf2-6 polyprotein-like Protein"/>
    <property type="match status" value="2"/>
</dbReference>
<feature type="region of interest" description="Disordered" evidence="6">
    <location>
        <begin position="1168"/>
        <end position="1233"/>
    </location>
</feature>
<gene>
    <name evidence="9" type="ORF">ROHU_036604</name>
</gene>
<dbReference type="GO" id="GO:0004843">
    <property type="term" value="F:cysteine-type deubiquitinase activity"/>
    <property type="evidence" value="ECO:0007669"/>
    <property type="project" value="InterPro"/>
</dbReference>
<dbReference type="SUPFAM" id="SSF56672">
    <property type="entry name" value="DNA/RNA polymerases"/>
    <property type="match status" value="2"/>
</dbReference>
<dbReference type="GO" id="GO:0004523">
    <property type="term" value="F:RNA-DNA hybrid ribonuclease activity"/>
    <property type="evidence" value="ECO:0007669"/>
    <property type="project" value="UniProtKB-EC"/>
</dbReference>
<dbReference type="PROSITE" id="PS51720">
    <property type="entry name" value="G_AIG1"/>
    <property type="match status" value="1"/>
</dbReference>
<evidence type="ECO:0000256" key="5">
    <source>
        <dbReference type="SAM" id="Coils"/>
    </source>
</evidence>
<feature type="domain" description="AIG1-type G" evidence="8">
    <location>
        <begin position="906"/>
        <end position="1104"/>
    </location>
</feature>
<feature type="coiled-coil region" evidence="5">
    <location>
        <begin position="1117"/>
        <end position="1148"/>
    </location>
</feature>
<evidence type="ECO:0000256" key="6">
    <source>
        <dbReference type="SAM" id="MobiDB-lite"/>
    </source>
</evidence>
<dbReference type="FunFam" id="3.40.50.300:FF:000366">
    <property type="entry name" value="GTPase, IMAP family member 2"/>
    <property type="match status" value="1"/>
</dbReference>
<dbReference type="Gene3D" id="3.40.50.300">
    <property type="entry name" value="P-loop containing nucleotide triphosphate hydrolases"/>
    <property type="match status" value="1"/>
</dbReference>
<dbReference type="InterPro" id="IPR038765">
    <property type="entry name" value="Papain-like_cys_pep_sf"/>
</dbReference>
<proteinExistence type="inferred from homology"/>
<accession>A0A498MRW1</accession>
<evidence type="ECO:0000259" key="7">
    <source>
        <dbReference type="PROSITE" id="PS50878"/>
    </source>
</evidence>
<feature type="region of interest" description="Disordered" evidence="6">
    <location>
        <begin position="876"/>
        <end position="898"/>
    </location>
</feature>
<evidence type="ECO:0000313" key="10">
    <source>
        <dbReference type="Proteomes" id="UP000290572"/>
    </source>
</evidence>
<dbReference type="EC" id="3.1.26.4" evidence="3"/>
<dbReference type="GO" id="GO:0005525">
    <property type="term" value="F:GTP binding"/>
    <property type="evidence" value="ECO:0007669"/>
    <property type="project" value="InterPro"/>
</dbReference>
<dbReference type="CDD" id="cd01852">
    <property type="entry name" value="AIG1"/>
    <property type="match status" value="1"/>
</dbReference>
<comment type="similarity">
    <text evidence="2">Belongs to the beta type-B retroviral polymerase family. HERV class-II K(HML-2) pol subfamily.</text>
</comment>
<protein>
    <recommendedName>
        <fullName evidence="3">ribonuclease H</fullName>
        <ecNumber evidence="3">3.1.26.4</ecNumber>
    </recommendedName>
</protein>
<reference evidence="9 10" key="1">
    <citation type="submission" date="2018-03" db="EMBL/GenBank/DDBJ databases">
        <title>Draft genome sequence of Rohu Carp (Labeo rohita).</title>
        <authorList>
            <person name="Das P."/>
            <person name="Kushwaha B."/>
            <person name="Joshi C.G."/>
            <person name="Kumar D."/>
            <person name="Nagpure N.S."/>
            <person name="Sahoo L."/>
            <person name="Das S.P."/>
            <person name="Bit A."/>
            <person name="Patnaik S."/>
            <person name="Meher P.K."/>
            <person name="Jayasankar P."/>
            <person name="Koringa P.G."/>
            <person name="Patel N.V."/>
            <person name="Hinsu A.T."/>
            <person name="Kumar R."/>
            <person name="Pandey M."/>
            <person name="Agarwal S."/>
            <person name="Srivastava S."/>
            <person name="Singh M."/>
            <person name="Iquebal M.A."/>
            <person name="Jaiswal S."/>
            <person name="Angadi U.B."/>
            <person name="Kumar N."/>
            <person name="Raza M."/>
            <person name="Shah T.M."/>
            <person name="Rai A."/>
            <person name="Jena J.K."/>
        </authorList>
    </citation>
    <scope>NUCLEOTIDE SEQUENCE [LARGE SCALE GENOMIC DNA]</scope>
    <source>
        <strain evidence="9">DASCIFA01</strain>
        <tissue evidence="9">Testis</tissue>
    </source>
</reference>
<feature type="compositionally biased region" description="Polar residues" evidence="6">
    <location>
        <begin position="1178"/>
        <end position="1190"/>
    </location>
</feature>
<evidence type="ECO:0000256" key="4">
    <source>
        <dbReference type="ARBA" id="ARBA00022741"/>
    </source>
</evidence>
<dbReference type="CDD" id="cd02257">
    <property type="entry name" value="Peptidase_C19"/>
    <property type="match status" value="1"/>
</dbReference>
<dbReference type="InterPro" id="IPR027417">
    <property type="entry name" value="P-loop_NTPase"/>
</dbReference>
<dbReference type="InterPro" id="IPR000477">
    <property type="entry name" value="RT_dom"/>
</dbReference>
<dbReference type="Proteomes" id="UP000290572">
    <property type="component" value="Unassembled WGS sequence"/>
</dbReference>
<feature type="domain" description="Reverse transcriptase" evidence="7">
    <location>
        <begin position="397"/>
        <end position="641"/>
    </location>
</feature>
<evidence type="ECO:0000313" key="9">
    <source>
        <dbReference type="EMBL" id="RXN24358.1"/>
    </source>
</evidence>
<organism evidence="9 10">
    <name type="scientific">Labeo rohita</name>
    <name type="common">Indian major carp</name>
    <name type="synonym">Cyprinus rohita</name>
    <dbReference type="NCBI Taxonomy" id="84645"/>
    <lineage>
        <taxon>Eukaryota</taxon>
        <taxon>Metazoa</taxon>
        <taxon>Chordata</taxon>
        <taxon>Craniata</taxon>
        <taxon>Vertebrata</taxon>
        <taxon>Euteleostomi</taxon>
        <taxon>Actinopterygii</taxon>
        <taxon>Neopterygii</taxon>
        <taxon>Teleostei</taxon>
        <taxon>Ostariophysi</taxon>
        <taxon>Cypriniformes</taxon>
        <taxon>Cyprinidae</taxon>
        <taxon>Labeoninae</taxon>
        <taxon>Labeonini</taxon>
        <taxon>Labeo</taxon>
    </lineage>
</organism>
<dbReference type="InterPro" id="IPR043128">
    <property type="entry name" value="Rev_trsase/Diguanyl_cyclase"/>
</dbReference>
<keyword evidence="5" id="KW-0175">Coiled coil</keyword>
<dbReference type="EMBL" id="QBIY01012543">
    <property type="protein sequence ID" value="RXN24358.1"/>
    <property type="molecule type" value="Genomic_DNA"/>
</dbReference>
<dbReference type="Pfam" id="PF17919">
    <property type="entry name" value="RT_RNaseH_2"/>
    <property type="match status" value="2"/>
</dbReference>
<dbReference type="InterPro" id="IPR051320">
    <property type="entry name" value="Viral_Replic_Matur_Polypro"/>
</dbReference>
<dbReference type="InterPro" id="IPR043502">
    <property type="entry name" value="DNA/RNA_pol_sf"/>
</dbReference>
<comment type="similarity">
    <text evidence="1">Belongs to the TRAFAC class TrmE-Era-EngA-EngB-Septin-like GTPase superfamily. AIG1/Toc34/Toc159-like paraseptin GTPase family. IAN subfamily.</text>
</comment>
<dbReference type="Pfam" id="PF00443">
    <property type="entry name" value="UCH"/>
    <property type="match status" value="1"/>
</dbReference>
<evidence type="ECO:0000259" key="8">
    <source>
        <dbReference type="PROSITE" id="PS51720"/>
    </source>
</evidence>
<keyword evidence="4" id="KW-0547">Nucleotide-binding</keyword>
<sequence>MLHSSGLRRDAAFFGTQTDKTSSVQAQKTSDNNLSAVGRSEKDQKADLLTANQKKEAVRVVADGSSSSAGIRSSEQKPSELPTAIQKSKPVTDADAALTSDTIDFECLPNLGNTCYINSVIQCLLSVSPFREDLRFTTMVPHAAQDAHEFLMACLSCLKKESNALKLSHPTYTCPVSSKEFKLKNERNCSSLQASMNPLPTWEEPSDPQPAESKADIPPMGYVDSPAVFSAAVQRTLAKMTDLPSTVCVLQYADDLIFSSETREDCEKASIIACNVLAQAGFKASKEKLQWVQPKVTYLGHIIMPGLRAISTDRVQMIRKMQSPQTVQQLQSFLGLVNYCRSWIPDCAIHDKYLRSLIDRKAPPKTPLNWTDEAEMHFAALKKAITTAPSLGLPSFEKESHLHVRETEGVAMGVLLQQHGSTYRPVAYLSKKLDNVAAGMPACLRAVSAAAIVVQMAEKIVLSHPMIVYTSHQVGAILHNMQTQHMTAQRRSGYEAILLATKHLTIQPTSSINPALLGVLGMADMIDAFFSVPVHPETQPILAFTFQNAQYTWTRLAQGYVDSPAVISAAVQRTLAKMTDLPSTVCVLQYADDLIISSETREDCEKASIIVCNVLAQAGFKASKEKLQWVQPKVTYLGHIIMPGLRAISTDRVQMIRQMKSPQTVQQLQSFLGLVNYCRSWIPDCAIHDKYLRSLIDRKAQPKTPLNWTDEAEMHFAALKKAITTAPSLGLPSFEREFHLHVRETEGVAMGVLLQQHGSTSRPVAYLSKKLDNVAAGMPACLRAVSAAAIVVQMAEKIVLSHPMIVYTSHQVGAILHNMQTQHMTAQRRSGYEAILLATKNLTIQPTSSINPALLGVLGTADMIDGENFTVRGREASMNPTSENSTVRGRATTMNPTSISGTERHLECVRIVLIGKTGVGKSATGNTILGCDMFQSRSRMKSVTKTCQRETGDACGRPVTVVDTPGLFDTSLSNEEIQQEIMRCIELSAPGPHVFLLVIAVGPFTQEEKEALQLIKMTFGQKAEAYTMVLFTRGDNLDESIEDYIKDGDPHVQQLIYDCGERFHVFNNKQKDRDQVVGLLKKIDKMMWNSNASFYNDKMFQEAERAFRFMQINREREEEVRQEMEAIKTKYESAIREIQDKLEEEKAKLKVRDLLLMKKDSILLRNLQTERKRDTGDTEQIINQPSSQAPSDRIKNEEEQLSKQWETAQGATGGESDRDKKKRKKVDNMVSNKKKCPNCPQVMPCATKVCKACGAEQPKKARLMKRLQALDMKKGEWLGNLKKNHNEAAMRDEAIILLEKLHAMGYKPLLLLQKEGNGKNPKITSLTPRCELDPLATQHLSKITAFYELVCAGWKAREDTVLTLTLTPCDEQGTSGEAGPEILVQEVGPEGLMEEAELKGPAVETEGLVEEAELEGPAVETEGLVEKAGLEGIVEEAGLEGPTVVNEGLVEEAGLEGPTVETAGLVEEAELEGPAVETEGLVEKAGLEGIVEEAGLEGPTVVNEGLVEEAGLEGPTVETAGLVEEAELEGPAVETEGLVEKAGLEGLVEEAELEGPAVETEGLVEKAGLKGFVEEAGLEGPTVMNEGLVEEAGLEGPTVETAGLLEKAGLEGLVEEAGLKGPTVVNEDLVEEAAGLLEKVGLESPAVEAEGLVEEAGEIHLPKKDCSYHTGLGVYPIRSALKERVRKGQIELLIDWEPCAACQIEYGHYSRCAPNECGVDTLPLTGCPCIGDP</sequence>
<name>A0A498MRW1_LABRO</name>
<dbReference type="Pfam" id="PF04548">
    <property type="entry name" value="AIG1"/>
    <property type="match status" value="1"/>
</dbReference>
<dbReference type="Gene3D" id="3.10.20.370">
    <property type="match status" value="2"/>
</dbReference>
<dbReference type="GO" id="GO:0016579">
    <property type="term" value="P:protein deubiquitination"/>
    <property type="evidence" value="ECO:0007669"/>
    <property type="project" value="InterPro"/>
</dbReference>
<feature type="compositionally biased region" description="Polar residues" evidence="6">
    <location>
        <begin position="878"/>
        <end position="898"/>
    </location>
</feature>
<dbReference type="Gene3D" id="3.30.70.270">
    <property type="match status" value="4"/>
</dbReference>
<evidence type="ECO:0000256" key="2">
    <source>
        <dbReference type="ARBA" id="ARBA00010879"/>
    </source>
</evidence>
<feature type="region of interest" description="Disordered" evidence="6">
    <location>
        <begin position="62"/>
        <end position="88"/>
    </location>
</feature>
<dbReference type="PANTHER" id="PTHR33064:SF37">
    <property type="entry name" value="RIBONUCLEASE H"/>
    <property type="match status" value="1"/>
</dbReference>
<dbReference type="SUPFAM" id="SSF52540">
    <property type="entry name" value="P-loop containing nucleoside triphosphate hydrolases"/>
    <property type="match status" value="1"/>
</dbReference>
<dbReference type="InterPro" id="IPR001394">
    <property type="entry name" value="Peptidase_C19_UCH"/>
</dbReference>
<comment type="caution">
    <text evidence="9">The sequence shown here is derived from an EMBL/GenBank/DDBJ whole genome shotgun (WGS) entry which is preliminary data.</text>
</comment>
<dbReference type="InterPro" id="IPR006703">
    <property type="entry name" value="G_AIG1"/>
</dbReference>